<evidence type="ECO:0000313" key="2">
    <source>
        <dbReference type="EMBL" id="MBB4081118.1"/>
    </source>
</evidence>
<evidence type="ECO:0000256" key="1">
    <source>
        <dbReference type="SAM" id="Phobius"/>
    </source>
</evidence>
<feature type="transmembrane region" description="Helical" evidence="1">
    <location>
        <begin position="109"/>
        <end position="132"/>
    </location>
</feature>
<evidence type="ECO:0000313" key="3">
    <source>
        <dbReference type="Proteomes" id="UP000576209"/>
    </source>
</evidence>
<reference evidence="2 3" key="1">
    <citation type="submission" date="2020-08" db="EMBL/GenBank/DDBJ databases">
        <title>Genomic Encyclopedia of Type Strains, Phase IV (KMG-IV): sequencing the most valuable type-strain genomes for metagenomic binning, comparative biology and taxonomic classification.</title>
        <authorList>
            <person name="Goeker M."/>
        </authorList>
    </citation>
    <scope>NUCLEOTIDE SEQUENCE [LARGE SCALE GENOMIC DNA]</scope>
    <source>
        <strain evidence="2 3">DSM 105137</strain>
    </source>
</reference>
<dbReference type="AlphaFoldDB" id="A0A840EGV4"/>
<gene>
    <name evidence="2" type="ORF">GGR28_003765</name>
</gene>
<comment type="caution">
    <text evidence="2">The sequence shown here is derived from an EMBL/GenBank/DDBJ whole genome shotgun (WGS) entry which is preliminary data.</text>
</comment>
<sequence length="341" mass="39106">MNDTDKLIDILKEVHARLGTFEETQAMDKDFIELLYFRAMTSIYPLCLSVIALIIFIFFGEPFLPRIYFTVFCICIFFYRSWLLYHIIKKDPGDSLMKYREYARYAWRRWAVNTQFMWIITLVGWFGVISIANESYGSSYTILLLLLISGCDEIIIMYGFYNPKIIFNRFLMYLSESIYNVSLFVTPIALTATYFSFTTYTVSIIFCVVLLLGLANLVYLYVAKPSASIVASIRYILELANYEKIGMAIGSLEGDIRVSRRVDKDYNDLLESGQYQYLSGMASRVNAQEKKGRFNKGSKFILILGSIFSFIIANIAGPLIQEAAVPPIKNAACKFLSIYCS</sequence>
<protein>
    <submittedName>
        <fullName evidence="2">Uncharacterized protein</fullName>
    </submittedName>
</protein>
<keyword evidence="3" id="KW-1185">Reference proteome</keyword>
<feature type="transmembrane region" description="Helical" evidence="1">
    <location>
        <begin position="300"/>
        <end position="320"/>
    </location>
</feature>
<feature type="transmembrane region" description="Helical" evidence="1">
    <location>
        <begin position="66"/>
        <end position="88"/>
    </location>
</feature>
<feature type="transmembrane region" description="Helical" evidence="1">
    <location>
        <begin position="201"/>
        <end position="222"/>
    </location>
</feature>
<dbReference type="Proteomes" id="UP000576209">
    <property type="component" value="Unassembled WGS sequence"/>
</dbReference>
<dbReference type="RefSeq" id="WP_183497344.1">
    <property type="nucleotide sequence ID" value="NZ_JACIFF010000014.1"/>
</dbReference>
<feature type="transmembrane region" description="Helical" evidence="1">
    <location>
        <begin position="35"/>
        <end position="60"/>
    </location>
</feature>
<dbReference type="EMBL" id="JACIFF010000014">
    <property type="protein sequence ID" value="MBB4081118.1"/>
    <property type="molecule type" value="Genomic_DNA"/>
</dbReference>
<proteinExistence type="predicted"/>
<organism evidence="2 3">
    <name type="scientific">Neolewinella aquimaris</name>
    <dbReference type="NCBI Taxonomy" id="1835722"/>
    <lineage>
        <taxon>Bacteria</taxon>
        <taxon>Pseudomonadati</taxon>
        <taxon>Bacteroidota</taxon>
        <taxon>Saprospiria</taxon>
        <taxon>Saprospirales</taxon>
        <taxon>Lewinellaceae</taxon>
        <taxon>Neolewinella</taxon>
    </lineage>
</organism>
<keyword evidence="1" id="KW-0812">Transmembrane</keyword>
<keyword evidence="1" id="KW-1133">Transmembrane helix</keyword>
<accession>A0A840EGV4</accession>
<feature type="transmembrane region" description="Helical" evidence="1">
    <location>
        <begin position="138"/>
        <end position="161"/>
    </location>
</feature>
<name>A0A840EGV4_9BACT</name>
<feature type="transmembrane region" description="Helical" evidence="1">
    <location>
        <begin position="173"/>
        <end position="195"/>
    </location>
</feature>
<keyword evidence="1" id="KW-0472">Membrane</keyword>